<dbReference type="HOGENOM" id="CLU_1463997_0_0_1"/>
<keyword evidence="2" id="KW-1185">Reference proteome</keyword>
<dbReference type="RefSeq" id="XP_002998673.1">
    <property type="nucleotide sequence ID" value="XM_002998627.1"/>
</dbReference>
<organism evidence="1 2">
    <name type="scientific">Phytophthora infestans (strain T30-4)</name>
    <name type="common">Potato late blight agent</name>
    <dbReference type="NCBI Taxonomy" id="403677"/>
    <lineage>
        <taxon>Eukaryota</taxon>
        <taxon>Sar</taxon>
        <taxon>Stramenopiles</taxon>
        <taxon>Oomycota</taxon>
        <taxon>Peronosporomycetes</taxon>
        <taxon>Peronosporales</taxon>
        <taxon>Peronosporaceae</taxon>
        <taxon>Phytophthora</taxon>
    </lineage>
</organism>
<dbReference type="EMBL" id="DS028125">
    <property type="protein sequence ID" value="EEY70026.1"/>
    <property type="molecule type" value="Genomic_DNA"/>
</dbReference>
<protein>
    <submittedName>
        <fullName evidence="1">Uncharacterized protein</fullName>
    </submittedName>
</protein>
<dbReference type="KEGG" id="pif:PITG_06584"/>
<proteinExistence type="predicted"/>
<accession>D0N568</accession>
<reference evidence="2" key="1">
    <citation type="journal article" date="2009" name="Nature">
        <title>Genome sequence and analysis of the Irish potato famine pathogen Phytophthora infestans.</title>
        <authorList>
            <consortium name="The Broad Institute Genome Sequencing Platform"/>
            <person name="Haas B.J."/>
            <person name="Kamoun S."/>
            <person name="Zody M.C."/>
            <person name="Jiang R.H."/>
            <person name="Handsaker R.E."/>
            <person name="Cano L.M."/>
            <person name="Grabherr M."/>
            <person name="Kodira C.D."/>
            <person name="Raffaele S."/>
            <person name="Torto-Alalibo T."/>
            <person name="Bozkurt T.O."/>
            <person name="Ah-Fong A.M."/>
            <person name="Alvarado L."/>
            <person name="Anderson V.L."/>
            <person name="Armstrong M.R."/>
            <person name="Avrova A."/>
            <person name="Baxter L."/>
            <person name="Beynon J."/>
            <person name="Boevink P.C."/>
            <person name="Bollmann S.R."/>
            <person name="Bos J.I."/>
            <person name="Bulone V."/>
            <person name="Cai G."/>
            <person name="Cakir C."/>
            <person name="Carrington J.C."/>
            <person name="Chawner M."/>
            <person name="Conti L."/>
            <person name="Costanzo S."/>
            <person name="Ewan R."/>
            <person name="Fahlgren N."/>
            <person name="Fischbach M.A."/>
            <person name="Fugelstad J."/>
            <person name="Gilroy E.M."/>
            <person name="Gnerre S."/>
            <person name="Green P.J."/>
            <person name="Grenville-Briggs L.J."/>
            <person name="Griffith J."/>
            <person name="Grunwald N.J."/>
            <person name="Horn K."/>
            <person name="Horner N.R."/>
            <person name="Hu C.H."/>
            <person name="Huitema E."/>
            <person name="Jeong D.H."/>
            <person name="Jones A.M."/>
            <person name="Jones J.D."/>
            <person name="Jones R.W."/>
            <person name="Karlsson E.K."/>
            <person name="Kunjeti S.G."/>
            <person name="Lamour K."/>
            <person name="Liu Z."/>
            <person name="Ma L."/>
            <person name="Maclean D."/>
            <person name="Chibucos M.C."/>
            <person name="McDonald H."/>
            <person name="McWalters J."/>
            <person name="Meijer H.J."/>
            <person name="Morgan W."/>
            <person name="Morris P.F."/>
            <person name="Munro C.A."/>
            <person name="O'Neill K."/>
            <person name="Ospina-Giraldo M."/>
            <person name="Pinzon A."/>
            <person name="Pritchard L."/>
            <person name="Ramsahoye B."/>
            <person name="Ren Q."/>
            <person name="Restrepo S."/>
            <person name="Roy S."/>
            <person name="Sadanandom A."/>
            <person name="Savidor A."/>
            <person name="Schornack S."/>
            <person name="Schwartz D.C."/>
            <person name="Schumann U.D."/>
            <person name="Schwessinger B."/>
            <person name="Seyer L."/>
            <person name="Sharpe T."/>
            <person name="Silvar C."/>
            <person name="Song J."/>
            <person name="Studholme D.J."/>
            <person name="Sykes S."/>
            <person name="Thines M."/>
            <person name="van de Vondervoort P.J."/>
            <person name="Phuntumart V."/>
            <person name="Wawra S."/>
            <person name="Weide R."/>
            <person name="Win J."/>
            <person name="Young C."/>
            <person name="Zhou S."/>
            <person name="Fry W."/>
            <person name="Meyers B.C."/>
            <person name="van West P."/>
            <person name="Ristaino J."/>
            <person name="Govers F."/>
            <person name="Birch P.R."/>
            <person name="Whisson S.C."/>
            <person name="Judelson H.S."/>
            <person name="Nusbaum C."/>
        </authorList>
    </citation>
    <scope>NUCLEOTIDE SEQUENCE [LARGE SCALE GENOMIC DNA]</scope>
    <source>
        <strain evidence="2">T30-4</strain>
    </source>
</reference>
<evidence type="ECO:0000313" key="2">
    <source>
        <dbReference type="Proteomes" id="UP000006643"/>
    </source>
</evidence>
<dbReference type="InParanoid" id="D0N568"/>
<gene>
    <name evidence="1" type="ORF">PITG_06584</name>
</gene>
<dbReference type="AlphaFoldDB" id="D0N568"/>
<name>D0N568_PHYIT</name>
<evidence type="ECO:0000313" key="1">
    <source>
        <dbReference type="EMBL" id="EEY70026.1"/>
    </source>
</evidence>
<sequence length="185" mass="20341">MVSQTLMNATQMLLREDETSVVLDLIIEEPTLVLPLSSEGAPHVKVTADMLRLAHFPSSVNVFPIHKVDSPHCTRLQSGCARTQRQIFTSSSSTSGLQLRPLSGSKSSPLTFTSCRSVMGGGRTSVPKRAAAAATMHAGTRRQGHVYGGRPFCSNTWEMKRTYFSQWESTYGEDTGRFVEDEKDT</sequence>
<dbReference type="GeneID" id="9471856"/>
<dbReference type="Proteomes" id="UP000006643">
    <property type="component" value="Unassembled WGS sequence"/>
</dbReference>
<dbReference type="VEuPathDB" id="FungiDB:PITG_06584"/>